<accession>A0A1G7V8J2</accession>
<dbReference type="InterPro" id="IPR046023">
    <property type="entry name" value="DUF5980"/>
</dbReference>
<name>A0A1G7V8J2_9PSEU</name>
<sequence length="156" mass="17045">MRITYRLATSMLSLAAVFLLTLAGSPVTASAQTSSETPAWNLTQWQKTLRMCVQAGQREHGSYFIYQVTGTWKSLRAGMSDLPPGWSSVEYEIGSSDHFVRPDGSTKYFGIMPAEGPASVPLGTYSAHIWVTDGTVTQTTPADIVVTTEDWVDCMN</sequence>
<feature type="chain" id="PRO_5011643704" evidence="1">
    <location>
        <begin position="32"/>
        <end position="156"/>
    </location>
</feature>
<evidence type="ECO:0000313" key="3">
    <source>
        <dbReference type="Proteomes" id="UP000199623"/>
    </source>
</evidence>
<feature type="signal peptide" evidence="1">
    <location>
        <begin position="1"/>
        <end position="31"/>
    </location>
</feature>
<proteinExistence type="predicted"/>
<organism evidence="2 3">
    <name type="scientific">Lentzea fradiae</name>
    <dbReference type="NCBI Taxonomy" id="200378"/>
    <lineage>
        <taxon>Bacteria</taxon>
        <taxon>Bacillati</taxon>
        <taxon>Actinomycetota</taxon>
        <taxon>Actinomycetes</taxon>
        <taxon>Pseudonocardiales</taxon>
        <taxon>Pseudonocardiaceae</taxon>
        <taxon>Lentzea</taxon>
    </lineage>
</organism>
<dbReference type="Proteomes" id="UP000199623">
    <property type="component" value="Unassembled WGS sequence"/>
</dbReference>
<dbReference type="EMBL" id="FNCC01000009">
    <property type="protein sequence ID" value="SDG56083.1"/>
    <property type="molecule type" value="Genomic_DNA"/>
</dbReference>
<dbReference type="Pfam" id="PF19410">
    <property type="entry name" value="DUF5980"/>
    <property type="match status" value="1"/>
</dbReference>
<evidence type="ECO:0000313" key="2">
    <source>
        <dbReference type="EMBL" id="SDG56083.1"/>
    </source>
</evidence>
<protein>
    <submittedName>
        <fullName evidence="2">Uncharacterized protein</fullName>
    </submittedName>
</protein>
<reference evidence="3" key="1">
    <citation type="submission" date="2016-10" db="EMBL/GenBank/DDBJ databases">
        <authorList>
            <person name="Varghese N."/>
            <person name="Submissions S."/>
        </authorList>
    </citation>
    <scope>NUCLEOTIDE SEQUENCE [LARGE SCALE GENOMIC DNA]</scope>
    <source>
        <strain evidence="3">CGMCC 4.3506</strain>
    </source>
</reference>
<dbReference type="AlphaFoldDB" id="A0A1G7V8J2"/>
<dbReference type="STRING" id="200378.SAMN05216553_10979"/>
<keyword evidence="3" id="KW-1185">Reference proteome</keyword>
<keyword evidence="1" id="KW-0732">Signal</keyword>
<gene>
    <name evidence="2" type="ORF">SAMN05216553_10979</name>
</gene>
<evidence type="ECO:0000256" key="1">
    <source>
        <dbReference type="SAM" id="SignalP"/>
    </source>
</evidence>
<dbReference type="RefSeq" id="WP_090051734.1">
    <property type="nucleotide sequence ID" value="NZ_FNCC01000009.1"/>
</dbReference>
<dbReference type="OrthoDB" id="3693336at2"/>